<dbReference type="FunFam" id="3.90.1150.80:FF:000001">
    <property type="entry name" value="Chromosome segregation protein (Pcs1)"/>
    <property type="match status" value="1"/>
</dbReference>
<feature type="compositionally biased region" description="Polar residues" evidence="2">
    <location>
        <begin position="198"/>
        <end position="229"/>
    </location>
</feature>
<dbReference type="InterPro" id="IPR040349">
    <property type="entry name" value="Csm1/Pcs1"/>
</dbReference>
<dbReference type="Pfam" id="PF12539">
    <property type="entry name" value="Csm1"/>
    <property type="match status" value="1"/>
</dbReference>
<gene>
    <name evidence="4" type="ORF">MKZ38_003616</name>
</gene>
<evidence type="ECO:0000259" key="3">
    <source>
        <dbReference type="Pfam" id="PF12539"/>
    </source>
</evidence>
<reference evidence="4" key="1">
    <citation type="submission" date="2022-07" db="EMBL/GenBank/DDBJ databases">
        <title>Draft genome sequence of Zalerion maritima ATCC 34329, a (micro)plastics degrading marine fungus.</title>
        <authorList>
            <person name="Paco A."/>
            <person name="Goncalves M.F.M."/>
            <person name="Rocha-Santos T.A.P."/>
            <person name="Alves A."/>
        </authorList>
    </citation>
    <scope>NUCLEOTIDE SEQUENCE</scope>
    <source>
        <strain evidence="4">ATCC 34329</strain>
    </source>
</reference>
<dbReference type="GO" id="GO:0051315">
    <property type="term" value="P:attachment of mitotic spindle microtubules to kinetochore"/>
    <property type="evidence" value="ECO:0007669"/>
    <property type="project" value="TreeGrafter"/>
</dbReference>
<feature type="compositionally biased region" description="Polar residues" evidence="2">
    <location>
        <begin position="1"/>
        <end position="10"/>
    </location>
</feature>
<feature type="coiled-coil region" evidence="1">
    <location>
        <begin position="317"/>
        <end position="351"/>
    </location>
</feature>
<dbReference type="InterPro" id="IPR020981">
    <property type="entry name" value="Csm1/Pcs1_C"/>
</dbReference>
<dbReference type="GO" id="GO:0033551">
    <property type="term" value="C:monopolin complex"/>
    <property type="evidence" value="ECO:0007669"/>
    <property type="project" value="InterPro"/>
</dbReference>
<dbReference type="GO" id="GO:0034506">
    <property type="term" value="C:chromosome, centromeric core domain"/>
    <property type="evidence" value="ECO:0007669"/>
    <property type="project" value="TreeGrafter"/>
</dbReference>
<protein>
    <recommendedName>
        <fullName evidence="3">Monopolin complex subunit Csm1/Pcs1 C-terminal domain-containing protein</fullName>
    </recommendedName>
</protein>
<feature type="compositionally biased region" description="Basic and acidic residues" evidence="2">
    <location>
        <begin position="69"/>
        <end position="80"/>
    </location>
</feature>
<evidence type="ECO:0000313" key="4">
    <source>
        <dbReference type="EMBL" id="KAJ2898857.1"/>
    </source>
</evidence>
<feature type="region of interest" description="Disordered" evidence="2">
    <location>
        <begin position="29"/>
        <end position="236"/>
    </location>
</feature>
<name>A0AAD5RNR2_9PEZI</name>
<keyword evidence="5" id="KW-1185">Reference proteome</keyword>
<accession>A0AAD5RNR2</accession>
<dbReference type="GO" id="GO:0045144">
    <property type="term" value="P:meiotic sister chromatid segregation"/>
    <property type="evidence" value="ECO:0007669"/>
    <property type="project" value="TreeGrafter"/>
</dbReference>
<keyword evidence="1" id="KW-0175">Coiled coil</keyword>
<dbReference type="Gene3D" id="3.90.1150.80">
    <property type="match status" value="1"/>
</dbReference>
<dbReference type="CDD" id="cd23787">
    <property type="entry name" value="RWD_CSM1"/>
    <property type="match status" value="1"/>
</dbReference>
<sequence length="517" mass="56570">MTWSKHQSSLLGLVDSDTEEGLSVVLAATKTSKAKASGREPKMPPKKATRGRTAANKVSKPTQSSSVRQKPEQELKKPDKAAQLSGPGRGRRAKAKTKVVPDSQPPPEHVPPPKKARGRPKAIKAADPELSVKDVSESPKPIRGRSGRAAKKPDPNPDESQETEHDPEADPQPDVDGMDIDILDEDEEVDGLPAPPQRAQSFSGSRQPQLGSLESVSRRPQASLEQGTATADPALRRRLGDLTQKYDSLELKYRDLREIGVKEAERNFDKLKKHSEERTNTANQLITSLKAELASQTALAKEGFRTRNQLDESDSKVGELETMVDELTTALHEAKSEIKTLNTKLAASRTAEVANPRYPGSALKNGVSAARQAASNDAAQLGQVKGELYCDLTGLIITGVKRDGEEDIFDCIQTGRNGSESCKILYPGHVCHTLGTELVIDETYIAALHFKLGVANENSADSFEDAEFLYKPQLDPNRDRALIEMLPDYLRDEITFTRPQASKFYARVMKALTELGE</sequence>
<dbReference type="PANTHER" id="PTHR28006">
    <property type="entry name" value="MONOPOLIN COMPLEX SUBUNIT CSM1"/>
    <property type="match status" value="1"/>
</dbReference>
<feature type="compositionally biased region" description="Basic and acidic residues" evidence="2">
    <location>
        <begin position="124"/>
        <end position="137"/>
    </location>
</feature>
<dbReference type="PANTHER" id="PTHR28006:SF1">
    <property type="entry name" value="MONOPOLIN COMPLEX SUBUNIT CSM1"/>
    <property type="match status" value="1"/>
</dbReference>
<proteinExistence type="predicted"/>
<feature type="domain" description="Monopolin complex subunit Csm1/Pcs1 C-terminal" evidence="3">
    <location>
        <begin position="383"/>
        <end position="498"/>
    </location>
</feature>
<organism evidence="4 5">
    <name type="scientific">Zalerion maritima</name>
    <dbReference type="NCBI Taxonomy" id="339359"/>
    <lineage>
        <taxon>Eukaryota</taxon>
        <taxon>Fungi</taxon>
        <taxon>Dikarya</taxon>
        <taxon>Ascomycota</taxon>
        <taxon>Pezizomycotina</taxon>
        <taxon>Sordariomycetes</taxon>
        <taxon>Lulworthiomycetidae</taxon>
        <taxon>Lulworthiales</taxon>
        <taxon>Lulworthiaceae</taxon>
        <taxon>Zalerion</taxon>
    </lineage>
</organism>
<dbReference type="Proteomes" id="UP001201980">
    <property type="component" value="Unassembled WGS sequence"/>
</dbReference>
<feature type="compositionally biased region" description="Polar residues" evidence="2">
    <location>
        <begin position="59"/>
        <end position="68"/>
    </location>
</feature>
<dbReference type="GO" id="GO:0072686">
    <property type="term" value="C:mitotic spindle"/>
    <property type="evidence" value="ECO:0007669"/>
    <property type="project" value="TreeGrafter"/>
</dbReference>
<dbReference type="GO" id="GO:0005730">
    <property type="term" value="C:nucleolus"/>
    <property type="evidence" value="ECO:0007669"/>
    <property type="project" value="TreeGrafter"/>
</dbReference>
<evidence type="ECO:0000256" key="1">
    <source>
        <dbReference type="SAM" id="Coils"/>
    </source>
</evidence>
<feature type="compositionally biased region" description="Basic residues" evidence="2">
    <location>
        <begin position="112"/>
        <end position="122"/>
    </location>
</feature>
<evidence type="ECO:0000256" key="2">
    <source>
        <dbReference type="SAM" id="MobiDB-lite"/>
    </source>
</evidence>
<dbReference type="AlphaFoldDB" id="A0AAD5RNR2"/>
<feature type="coiled-coil region" evidence="1">
    <location>
        <begin position="239"/>
        <end position="281"/>
    </location>
</feature>
<evidence type="ECO:0000313" key="5">
    <source>
        <dbReference type="Proteomes" id="UP001201980"/>
    </source>
</evidence>
<dbReference type="EMBL" id="JAKWBI020000215">
    <property type="protein sequence ID" value="KAJ2898857.1"/>
    <property type="molecule type" value="Genomic_DNA"/>
</dbReference>
<feature type="region of interest" description="Disordered" evidence="2">
    <location>
        <begin position="1"/>
        <end position="20"/>
    </location>
</feature>
<dbReference type="GO" id="GO:1990644">
    <property type="term" value="F:microtubule site clamp"/>
    <property type="evidence" value="ECO:0007669"/>
    <property type="project" value="TreeGrafter"/>
</dbReference>
<dbReference type="InterPro" id="IPR038608">
    <property type="entry name" value="Csm1/Pcs1_C_sf"/>
</dbReference>
<comment type="caution">
    <text evidence="4">The sequence shown here is derived from an EMBL/GenBank/DDBJ whole genome shotgun (WGS) entry which is preliminary data.</text>
</comment>
<feature type="compositionally biased region" description="Acidic residues" evidence="2">
    <location>
        <begin position="169"/>
        <end position="190"/>
    </location>
</feature>